<organism evidence="2 3">
    <name type="scientific">Haloflavibacter putidus</name>
    <dbReference type="NCBI Taxonomy" id="2576776"/>
    <lineage>
        <taxon>Bacteria</taxon>
        <taxon>Pseudomonadati</taxon>
        <taxon>Bacteroidota</taxon>
        <taxon>Flavobacteriia</taxon>
        <taxon>Flavobacteriales</taxon>
        <taxon>Flavobacteriaceae</taxon>
        <taxon>Haloflavibacter</taxon>
    </lineage>
</organism>
<gene>
    <name evidence="2" type="ORF">FKR84_05890</name>
</gene>
<keyword evidence="3" id="KW-1185">Reference proteome</keyword>
<evidence type="ECO:0000313" key="2">
    <source>
        <dbReference type="EMBL" id="TQD39426.1"/>
    </source>
</evidence>
<accession>A0A507ZNV7</accession>
<dbReference type="RefSeq" id="WP_141421373.1">
    <property type="nucleotide sequence ID" value="NZ_VIAR01000004.1"/>
</dbReference>
<reference evidence="2 3" key="1">
    <citation type="submission" date="2019-06" db="EMBL/GenBank/DDBJ databases">
        <title>Flavibacter putida gen. nov., sp. nov., a novel marine bacterium of the family Flavobacteriaceae isolated from coastal seawater.</title>
        <authorList>
            <person name="Feng X."/>
        </authorList>
    </citation>
    <scope>NUCLEOTIDE SEQUENCE [LARGE SCALE GENOMIC DNA]</scope>
    <source>
        <strain evidence="2 3">PLHSN227</strain>
    </source>
</reference>
<feature type="transmembrane region" description="Helical" evidence="1">
    <location>
        <begin position="64"/>
        <end position="80"/>
    </location>
</feature>
<comment type="caution">
    <text evidence="2">The sequence shown here is derived from an EMBL/GenBank/DDBJ whole genome shotgun (WGS) entry which is preliminary data.</text>
</comment>
<evidence type="ECO:0000313" key="3">
    <source>
        <dbReference type="Proteomes" id="UP000317169"/>
    </source>
</evidence>
<feature type="transmembrane region" description="Helical" evidence="1">
    <location>
        <begin position="7"/>
        <end position="31"/>
    </location>
</feature>
<protein>
    <submittedName>
        <fullName evidence="2">Uncharacterized protein</fullName>
    </submittedName>
</protein>
<sequence length="89" mass="10243">MLLKLRLLLSSIIIAGLCFLAFNSIYFLSLFTQKTTKDWSFRLTHGNYSLDHKLVGIDVADPRSVGFMVLICFICLMLFYKKYKIVIDG</sequence>
<dbReference type="EMBL" id="VIAR01000004">
    <property type="protein sequence ID" value="TQD39426.1"/>
    <property type="molecule type" value="Genomic_DNA"/>
</dbReference>
<keyword evidence="1" id="KW-0472">Membrane</keyword>
<dbReference type="Proteomes" id="UP000317169">
    <property type="component" value="Unassembled WGS sequence"/>
</dbReference>
<evidence type="ECO:0000256" key="1">
    <source>
        <dbReference type="SAM" id="Phobius"/>
    </source>
</evidence>
<keyword evidence="1" id="KW-1133">Transmembrane helix</keyword>
<name>A0A507ZNV7_9FLAO</name>
<keyword evidence="1" id="KW-0812">Transmembrane</keyword>
<dbReference type="AlphaFoldDB" id="A0A507ZNV7"/>
<proteinExistence type="predicted"/>